<comment type="caution">
    <text evidence="6">The sequence shown here is derived from an EMBL/GenBank/DDBJ whole genome shotgun (WGS) entry which is preliminary data.</text>
</comment>
<organism evidence="6 7">
    <name type="scientific">Candidatus Prevotella avicola</name>
    <dbReference type="NCBI Taxonomy" id="2838738"/>
    <lineage>
        <taxon>Bacteria</taxon>
        <taxon>Pseudomonadati</taxon>
        <taxon>Bacteroidota</taxon>
        <taxon>Bacteroidia</taxon>
        <taxon>Bacteroidales</taxon>
        <taxon>Prevotellaceae</taxon>
        <taxon>Prevotella</taxon>
    </lineage>
</organism>
<reference evidence="6" key="1">
    <citation type="journal article" date="2021" name="PeerJ">
        <title>Extensive microbial diversity within the chicken gut microbiome revealed by metagenomics and culture.</title>
        <authorList>
            <person name="Gilroy R."/>
            <person name="Ravi A."/>
            <person name="Getino M."/>
            <person name="Pursley I."/>
            <person name="Horton D.L."/>
            <person name="Alikhan N.F."/>
            <person name="Baker D."/>
            <person name="Gharbi K."/>
            <person name="Hall N."/>
            <person name="Watson M."/>
            <person name="Adriaenssens E.M."/>
            <person name="Foster-Nyarko E."/>
            <person name="Jarju S."/>
            <person name="Secka A."/>
            <person name="Antonio M."/>
            <person name="Oren A."/>
            <person name="Chaudhuri R.R."/>
            <person name="La Ragione R."/>
            <person name="Hildebrand F."/>
            <person name="Pallen M.J."/>
        </authorList>
    </citation>
    <scope>NUCLEOTIDE SEQUENCE</scope>
    <source>
        <strain evidence="6">ChiHecec3B27-8219</strain>
    </source>
</reference>
<dbReference type="GO" id="GO:0070403">
    <property type="term" value="F:NAD+ binding"/>
    <property type="evidence" value="ECO:0007669"/>
    <property type="project" value="InterPro"/>
</dbReference>
<dbReference type="Proteomes" id="UP000824055">
    <property type="component" value="Unassembled WGS sequence"/>
</dbReference>
<evidence type="ECO:0000313" key="6">
    <source>
        <dbReference type="EMBL" id="HIZ68836.1"/>
    </source>
</evidence>
<dbReference type="AlphaFoldDB" id="A0A9D2FY46"/>
<dbReference type="Gene3D" id="3.40.50.720">
    <property type="entry name" value="NAD(P)-binding Rossmann-like Domain"/>
    <property type="match status" value="1"/>
</dbReference>
<gene>
    <name evidence="6" type="ORF">H9966_02980</name>
</gene>
<dbReference type="PANTHER" id="PTHR43078">
    <property type="entry name" value="UDP-GLUCURONIC ACID DECARBOXYLASE-RELATED"/>
    <property type="match status" value="1"/>
</dbReference>
<dbReference type="GO" id="GO:0005737">
    <property type="term" value="C:cytoplasm"/>
    <property type="evidence" value="ECO:0007669"/>
    <property type="project" value="TreeGrafter"/>
</dbReference>
<evidence type="ECO:0000313" key="7">
    <source>
        <dbReference type="Proteomes" id="UP000824055"/>
    </source>
</evidence>
<protein>
    <submittedName>
        <fullName evidence="6">NAD-dependent epimerase/dehydratase family protein</fullName>
    </submittedName>
</protein>
<evidence type="ECO:0000256" key="2">
    <source>
        <dbReference type="ARBA" id="ARBA00022793"/>
    </source>
</evidence>
<dbReference type="Pfam" id="PF01370">
    <property type="entry name" value="Epimerase"/>
    <property type="match status" value="1"/>
</dbReference>
<dbReference type="GO" id="GO:0042732">
    <property type="term" value="P:D-xylose metabolic process"/>
    <property type="evidence" value="ECO:0007669"/>
    <property type="project" value="InterPro"/>
</dbReference>
<keyword evidence="3" id="KW-0520">NAD</keyword>
<proteinExistence type="predicted"/>
<dbReference type="InterPro" id="IPR036291">
    <property type="entry name" value="NAD(P)-bd_dom_sf"/>
</dbReference>
<keyword evidence="2" id="KW-0210">Decarboxylase</keyword>
<name>A0A9D2FY46_9BACT</name>
<dbReference type="InterPro" id="IPR044516">
    <property type="entry name" value="UXS-like"/>
</dbReference>
<dbReference type="EMBL" id="DXBE01000025">
    <property type="protein sequence ID" value="HIZ68836.1"/>
    <property type="molecule type" value="Genomic_DNA"/>
</dbReference>
<dbReference type="SUPFAM" id="SSF51735">
    <property type="entry name" value="NAD(P)-binding Rossmann-fold domains"/>
    <property type="match status" value="1"/>
</dbReference>
<comment type="cofactor">
    <cofactor evidence="1">
        <name>NAD(+)</name>
        <dbReference type="ChEBI" id="CHEBI:57540"/>
    </cofactor>
</comment>
<feature type="domain" description="NAD-dependent epimerase/dehydratase" evidence="5">
    <location>
        <begin position="27"/>
        <end position="272"/>
    </location>
</feature>
<dbReference type="InterPro" id="IPR001509">
    <property type="entry name" value="Epimerase_deHydtase"/>
</dbReference>
<accession>A0A9D2FY46</accession>
<evidence type="ECO:0000256" key="3">
    <source>
        <dbReference type="ARBA" id="ARBA00023027"/>
    </source>
</evidence>
<evidence type="ECO:0000256" key="1">
    <source>
        <dbReference type="ARBA" id="ARBA00001911"/>
    </source>
</evidence>
<sequence>MNSVLREDIRLFAERFPLWQSLQGQTVAVTGATGLLGACAVRCLLALNQLHDARISVLAVVRSEEKLRQVFGAEAQDIPYYIYDFSAEKPFQPPVPVDGLLHFASPTASRYFVAHPVDTLLTGVRGTDAILRYAHQACLRSLVYVSSLEVYGEVTDDSHPLTEDRQGYLAVTDARSSYPMGKRAAECLCHAYAAEYGVPVKIARLAQTFGAGVSPDDGRVFAQFARCALRGEDIILHTTGELSRCYCYTTDAVSALLYLLLAGKDGEAYNVANPDTYISVADMARLVCREFAPSCRPRLEPKEGMGYSPTTHLRLSTERIEALGWRPHYDLRQMYHRLILSLREDIAHE</sequence>
<dbReference type="GO" id="GO:0048040">
    <property type="term" value="F:UDP-glucuronate decarboxylase activity"/>
    <property type="evidence" value="ECO:0007669"/>
    <property type="project" value="TreeGrafter"/>
</dbReference>
<evidence type="ECO:0000256" key="4">
    <source>
        <dbReference type="ARBA" id="ARBA00023239"/>
    </source>
</evidence>
<keyword evidence="4" id="KW-0456">Lyase</keyword>
<reference evidence="6" key="2">
    <citation type="submission" date="2021-04" db="EMBL/GenBank/DDBJ databases">
        <authorList>
            <person name="Gilroy R."/>
        </authorList>
    </citation>
    <scope>NUCLEOTIDE SEQUENCE</scope>
    <source>
        <strain evidence="6">ChiHecec3B27-8219</strain>
    </source>
</reference>
<dbReference type="PANTHER" id="PTHR43078:SF6">
    <property type="entry name" value="UDP-GLUCURONIC ACID DECARBOXYLASE 1"/>
    <property type="match status" value="1"/>
</dbReference>
<evidence type="ECO:0000259" key="5">
    <source>
        <dbReference type="Pfam" id="PF01370"/>
    </source>
</evidence>